<proteinExistence type="predicted"/>
<dbReference type="AlphaFoldDB" id="A0A1X7RXQ0"/>
<dbReference type="EMBL" id="LT853698">
    <property type="protein sequence ID" value="SMQ52213.1"/>
    <property type="molecule type" value="Genomic_DNA"/>
</dbReference>
<protein>
    <submittedName>
        <fullName evidence="1">Uncharacterized protein</fullName>
    </submittedName>
</protein>
<gene>
    <name evidence="1" type="ORF">ZT3D7_G7366</name>
</gene>
<organism evidence="1 2">
    <name type="scientific">Zymoseptoria tritici (strain ST99CH_3D7)</name>
    <dbReference type="NCBI Taxonomy" id="1276538"/>
    <lineage>
        <taxon>Eukaryota</taxon>
        <taxon>Fungi</taxon>
        <taxon>Dikarya</taxon>
        <taxon>Ascomycota</taxon>
        <taxon>Pezizomycotina</taxon>
        <taxon>Dothideomycetes</taxon>
        <taxon>Dothideomycetidae</taxon>
        <taxon>Mycosphaerellales</taxon>
        <taxon>Mycosphaerellaceae</taxon>
        <taxon>Zymoseptoria</taxon>
    </lineage>
</organism>
<reference evidence="1 2" key="1">
    <citation type="submission" date="2016-06" db="EMBL/GenBank/DDBJ databases">
        <authorList>
            <person name="Kjaerup R.B."/>
            <person name="Dalgaard T.S."/>
            <person name="Juul-Madsen H.R."/>
        </authorList>
    </citation>
    <scope>NUCLEOTIDE SEQUENCE [LARGE SCALE GENOMIC DNA]</scope>
</reference>
<evidence type="ECO:0000313" key="1">
    <source>
        <dbReference type="EMBL" id="SMQ52213.1"/>
    </source>
</evidence>
<keyword evidence="2" id="KW-1185">Reference proteome</keyword>
<accession>A0A1X7RXQ0</accession>
<name>A0A1X7RXQ0_ZYMT9</name>
<evidence type="ECO:0000313" key="2">
    <source>
        <dbReference type="Proteomes" id="UP000215127"/>
    </source>
</evidence>
<dbReference type="Proteomes" id="UP000215127">
    <property type="component" value="Chromosome 7"/>
</dbReference>
<sequence>MSDRTLVTVVLPGLADMMLVMPGTLSQTMQDADVSTFTLDAIDRVKNRGRSRTKIIFDNTARAPSDMECAICN</sequence>